<evidence type="ECO:0000256" key="1">
    <source>
        <dbReference type="ARBA" id="ARBA00022679"/>
    </source>
</evidence>
<organism evidence="5 6">
    <name type="scientific">Pleurostoma richardsiae</name>
    <dbReference type="NCBI Taxonomy" id="41990"/>
    <lineage>
        <taxon>Eukaryota</taxon>
        <taxon>Fungi</taxon>
        <taxon>Dikarya</taxon>
        <taxon>Ascomycota</taxon>
        <taxon>Pezizomycotina</taxon>
        <taxon>Sordariomycetes</taxon>
        <taxon>Sordariomycetidae</taxon>
        <taxon>Calosphaeriales</taxon>
        <taxon>Pleurostomataceae</taxon>
        <taxon>Pleurostoma</taxon>
    </lineage>
</organism>
<feature type="compositionally biased region" description="Polar residues" evidence="3">
    <location>
        <begin position="1"/>
        <end position="10"/>
    </location>
</feature>
<reference evidence="5" key="1">
    <citation type="submission" date="2022-07" db="EMBL/GenBank/DDBJ databases">
        <title>Fungi with potential for degradation of polypropylene.</title>
        <authorList>
            <person name="Gostincar C."/>
        </authorList>
    </citation>
    <scope>NUCLEOTIDE SEQUENCE</scope>
    <source>
        <strain evidence="5">EXF-13308</strain>
    </source>
</reference>
<dbReference type="Gene3D" id="3.40.630.30">
    <property type="match status" value="1"/>
</dbReference>
<evidence type="ECO:0000256" key="2">
    <source>
        <dbReference type="ARBA" id="ARBA00023315"/>
    </source>
</evidence>
<comment type="caution">
    <text evidence="5">The sequence shown here is derived from an EMBL/GenBank/DDBJ whole genome shotgun (WGS) entry which is preliminary data.</text>
</comment>
<dbReference type="PANTHER" id="PTHR42919:SF8">
    <property type="entry name" value="N-ALPHA-ACETYLTRANSFERASE 50"/>
    <property type="match status" value="1"/>
</dbReference>
<feature type="compositionally biased region" description="Low complexity" evidence="3">
    <location>
        <begin position="31"/>
        <end position="40"/>
    </location>
</feature>
<feature type="compositionally biased region" description="Low complexity" evidence="3">
    <location>
        <begin position="62"/>
        <end position="74"/>
    </location>
</feature>
<dbReference type="PROSITE" id="PS51186">
    <property type="entry name" value="GNAT"/>
    <property type="match status" value="1"/>
</dbReference>
<dbReference type="InterPro" id="IPR016181">
    <property type="entry name" value="Acyl_CoA_acyltransferase"/>
</dbReference>
<feature type="region of interest" description="Disordered" evidence="3">
    <location>
        <begin position="1"/>
        <end position="85"/>
    </location>
</feature>
<accession>A0AA38RYJ5</accession>
<feature type="compositionally biased region" description="Pro residues" evidence="3">
    <location>
        <begin position="47"/>
        <end position="61"/>
    </location>
</feature>
<dbReference type="EMBL" id="JANBVO010000003">
    <property type="protein sequence ID" value="KAJ9155437.1"/>
    <property type="molecule type" value="Genomic_DNA"/>
</dbReference>
<keyword evidence="6" id="KW-1185">Reference proteome</keyword>
<evidence type="ECO:0000313" key="6">
    <source>
        <dbReference type="Proteomes" id="UP001174694"/>
    </source>
</evidence>
<dbReference type="GO" id="GO:0007064">
    <property type="term" value="P:mitotic sister chromatid cohesion"/>
    <property type="evidence" value="ECO:0007669"/>
    <property type="project" value="TreeGrafter"/>
</dbReference>
<keyword evidence="1" id="KW-0808">Transferase</keyword>
<proteinExistence type="predicted"/>
<gene>
    <name evidence="5" type="ORF">NKR23_g1944</name>
</gene>
<evidence type="ECO:0000256" key="3">
    <source>
        <dbReference type="SAM" id="MobiDB-lite"/>
    </source>
</evidence>
<dbReference type="SUPFAM" id="SSF55729">
    <property type="entry name" value="Acyl-CoA N-acyltransferases (Nat)"/>
    <property type="match status" value="1"/>
</dbReference>
<protein>
    <recommendedName>
        <fullName evidence="4">N-acetyltransferase domain-containing protein</fullName>
    </recommendedName>
</protein>
<dbReference type="PANTHER" id="PTHR42919">
    <property type="entry name" value="N-ALPHA-ACETYLTRANSFERASE"/>
    <property type="match status" value="1"/>
</dbReference>
<dbReference type="InterPro" id="IPR000182">
    <property type="entry name" value="GNAT_dom"/>
</dbReference>
<evidence type="ECO:0000259" key="4">
    <source>
        <dbReference type="PROSITE" id="PS51186"/>
    </source>
</evidence>
<dbReference type="Pfam" id="PF00583">
    <property type="entry name" value="Acetyltransf_1"/>
    <property type="match status" value="1"/>
</dbReference>
<keyword evidence="2" id="KW-0012">Acyltransferase</keyword>
<dbReference type="InterPro" id="IPR051556">
    <property type="entry name" value="N-term/lysine_N-AcTrnsfr"/>
</dbReference>
<feature type="domain" description="N-acetyltransferase" evidence="4">
    <location>
        <begin position="86"/>
        <end position="272"/>
    </location>
</feature>
<sequence length="418" mass="43403">MSPSQQQPSILSFFPPAQQQKQPKYAPPPSQTQTRQQTVTAVYTGQLPPPAPAAPPIPPPARHAAGPAPASALPPFQPSPSPHPSASIAPLVEAHIPALRRINSLLLPVAYADSFYAAAIDPSASGLLSRAILWADPAPEDGRPAPAEPKVVGGLVCRLEPSPFDPQSGQYSPEQHSPAAAQPPQRYAVYIQSLALLAPFRGLGLAAAAVESVVSAAAALDGVDAVYAHVWTENDEGLRWYAARGFVRDRLVRGYYFKLRPDAAWIVRRPVRAARASTAATPVPTPPLVTGIGAVPHGGIVGNSTMAAAVNLPGFAQAASPVTAPVTEAAVPPPAANSTRPPVTPSPAPSLSFQNKRAETEWNDLPEEMVASSRSSSRSNLLAPSGGNGTGSGASSRSSSAAPRKKRDRAYPAAAFGK</sequence>
<dbReference type="GO" id="GO:0031415">
    <property type="term" value="C:NatA complex"/>
    <property type="evidence" value="ECO:0007669"/>
    <property type="project" value="TreeGrafter"/>
</dbReference>
<dbReference type="GO" id="GO:0016747">
    <property type="term" value="F:acyltransferase activity, transferring groups other than amino-acyl groups"/>
    <property type="evidence" value="ECO:0007669"/>
    <property type="project" value="InterPro"/>
</dbReference>
<feature type="compositionally biased region" description="Low complexity" evidence="3">
    <location>
        <begin position="372"/>
        <end position="385"/>
    </location>
</feature>
<dbReference type="Proteomes" id="UP001174694">
    <property type="component" value="Unassembled WGS sequence"/>
</dbReference>
<feature type="region of interest" description="Disordered" evidence="3">
    <location>
        <begin position="329"/>
        <end position="418"/>
    </location>
</feature>
<dbReference type="AlphaFoldDB" id="A0AA38RYJ5"/>
<name>A0AA38RYJ5_9PEZI</name>
<feature type="compositionally biased region" description="Low complexity" evidence="3">
    <location>
        <begin position="12"/>
        <end position="24"/>
    </location>
</feature>
<feature type="compositionally biased region" description="Low complexity" evidence="3">
    <location>
        <begin position="393"/>
        <end position="402"/>
    </location>
</feature>
<evidence type="ECO:0000313" key="5">
    <source>
        <dbReference type="EMBL" id="KAJ9155437.1"/>
    </source>
</evidence>